<dbReference type="GO" id="GO:0003755">
    <property type="term" value="F:peptidyl-prolyl cis-trans isomerase activity"/>
    <property type="evidence" value="ECO:0007669"/>
    <property type="project" value="UniProtKB-KW"/>
</dbReference>
<evidence type="ECO:0000313" key="6">
    <source>
        <dbReference type="Proteomes" id="UP000535509"/>
    </source>
</evidence>
<dbReference type="RefSeq" id="WP_002848855.1">
    <property type="nucleotide sequence ID" value="NZ_AABUZP020000044.1"/>
</dbReference>
<keyword evidence="6" id="KW-1185">Reference proteome</keyword>
<dbReference type="Gene3D" id="6.10.140.970">
    <property type="match status" value="1"/>
</dbReference>
<evidence type="ECO:0000256" key="1">
    <source>
        <dbReference type="PROSITE-ProRule" id="PRU00278"/>
    </source>
</evidence>
<dbReference type="Gene3D" id="1.10.8.1040">
    <property type="match status" value="1"/>
</dbReference>
<evidence type="ECO:0000313" key="4">
    <source>
        <dbReference type="EMBL" id="EAI5408097.1"/>
    </source>
</evidence>
<keyword evidence="1" id="KW-0697">Rotamase</keyword>
<dbReference type="PANTHER" id="PTHR47245">
    <property type="entry name" value="PEPTIDYLPROLYL ISOMERASE"/>
    <property type="match status" value="1"/>
</dbReference>
<reference evidence="4 7" key="1">
    <citation type="submission" date="2018-05" db="EMBL/GenBank/DDBJ databases">
        <authorList>
            <consortium name="PulseNet: The National Subtyping Network for Foodborne Disease Surveillance"/>
            <person name="Tarr C.L."/>
            <person name="Trees E."/>
            <person name="Katz L.S."/>
            <person name="Carleton-Romer H.A."/>
            <person name="Stroika S."/>
            <person name="Kucerova Z."/>
            <person name="Roache K.F."/>
            <person name="Sabol A.L."/>
            <person name="Besser J."/>
            <person name="Gerner-Smidt P."/>
        </authorList>
    </citation>
    <scope>NUCLEOTIDE SEQUENCE [LARGE SCALE GENOMIC DNA]</scope>
    <source>
        <strain evidence="4 7">2016D-0221</strain>
        <strain evidence="5 6">PNUSAC001503</strain>
    </source>
</reference>
<dbReference type="AlphaFoldDB" id="A0A5L4IFQ9"/>
<dbReference type="EMBL" id="AABTCC010000004">
    <property type="protein sequence ID" value="EAI8858692.1"/>
    <property type="molecule type" value="Genomic_DNA"/>
</dbReference>
<dbReference type="EMBL" id="AABQDW010000007">
    <property type="protein sequence ID" value="EAI5408097.1"/>
    <property type="molecule type" value="Genomic_DNA"/>
</dbReference>
<evidence type="ECO:0000313" key="7">
    <source>
        <dbReference type="Proteomes" id="UP000557842"/>
    </source>
</evidence>
<protein>
    <submittedName>
        <fullName evidence="4">Peptidylprolyl isomerase</fullName>
    </submittedName>
</protein>
<dbReference type="OMA" id="YEQAKPT"/>
<dbReference type="InterPro" id="IPR027304">
    <property type="entry name" value="Trigger_fact/SurA_dom_sf"/>
</dbReference>
<organism evidence="4 7">
    <name type="scientific">Campylobacter fetus</name>
    <dbReference type="NCBI Taxonomy" id="196"/>
    <lineage>
        <taxon>Bacteria</taxon>
        <taxon>Pseudomonadati</taxon>
        <taxon>Campylobacterota</taxon>
        <taxon>Epsilonproteobacteria</taxon>
        <taxon>Campylobacterales</taxon>
        <taxon>Campylobacteraceae</taxon>
        <taxon>Campylobacter</taxon>
    </lineage>
</organism>
<feature type="domain" description="PpiC" evidence="3">
    <location>
        <begin position="127"/>
        <end position="224"/>
    </location>
</feature>
<dbReference type="Gene3D" id="3.10.50.40">
    <property type="match status" value="1"/>
</dbReference>
<evidence type="ECO:0000259" key="3">
    <source>
        <dbReference type="PROSITE" id="PS50198"/>
    </source>
</evidence>
<evidence type="ECO:0000313" key="5">
    <source>
        <dbReference type="EMBL" id="EAI8858692.1"/>
    </source>
</evidence>
<dbReference type="SUPFAM" id="SSF54534">
    <property type="entry name" value="FKBP-like"/>
    <property type="match status" value="1"/>
</dbReference>
<accession>A0A5L4IFQ9</accession>
<dbReference type="Pfam" id="PF00639">
    <property type="entry name" value="Rotamase"/>
    <property type="match status" value="1"/>
</dbReference>
<comment type="caution">
    <text evidence="4">The sequence shown here is derived from an EMBL/GenBank/DDBJ whole genome shotgun (WGS) entry which is preliminary data.</text>
</comment>
<dbReference type="PANTHER" id="PTHR47245:SF2">
    <property type="entry name" value="PEPTIDYL-PROLYL CIS-TRANS ISOMERASE HP_0175-RELATED"/>
    <property type="match status" value="1"/>
</dbReference>
<name>A0A5L4IFQ9_CAMFE</name>
<dbReference type="GeneID" id="61064358"/>
<sequence length="269" mass="29777">MKKGVILALSLAAAVSLNAAVLATVNGQNITDEDLAPVLGPHGSETSNVPADMKKNLLDRVIERKLMLDQAKKDGIEKDDEFKKVVKELEDNVAINIWMKKQFDAIKVDEKKAKDFYEQNKDKFVVPAQAKAKHILVETEKEAADIIKSLNGLKGAALDKKFSEIAKEKSIDKSSAVNGGELGWFGESQMVASFSKAAFGLKKGEITNKPVKSEFGYHVILKEDMKDKSAVGFDKAKANIENQMKSEEFRTVMQKKVSDLKKDAKIEYK</sequence>
<feature type="chain" id="PRO_5044621689" evidence="2">
    <location>
        <begin position="20"/>
        <end position="269"/>
    </location>
</feature>
<dbReference type="InterPro" id="IPR000297">
    <property type="entry name" value="PPIase_PpiC"/>
</dbReference>
<dbReference type="PROSITE" id="PS50198">
    <property type="entry name" value="PPIC_PPIASE_2"/>
    <property type="match status" value="1"/>
</dbReference>
<dbReference type="Proteomes" id="UP000557842">
    <property type="component" value="Unassembled WGS sequence"/>
</dbReference>
<gene>
    <name evidence="4" type="ORF">BVH53_05215</name>
    <name evidence="5" type="ORF">CX802_02340</name>
</gene>
<proteinExistence type="predicted"/>
<feature type="signal peptide" evidence="2">
    <location>
        <begin position="1"/>
        <end position="19"/>
    </location>
</feature>
<dbReference type="Proteomes" id="UP000535509">
    <property type="component" value="Unassembled WGS sequence"/>
</dbReference>
<evidence type="ECO:0000256" key="2">
    <source>
        <dbReference type="SAM" id="SignalP"/>
    </source>
</evidence>
<dbReference type="InterPro" id="IPR050245">
    <property type="entry name" value="PrsA_foldase"/>
</dbReference>
<keyword evidence="1 4" id="KW-0413">Isomerase</keyword>
<dbReference type="SUPFAM" id="SSF109998">
    <property type="entry name" value="Triger factor/SurA peptide-binding domain-like"/>
    <property type="match status" value="1"/>
</dbReference>
<dbReference type="InterPro" id="IPR046357">
    <property type="entry name" value="PPIase_dom_sf"/>
</dbReference>
<keyword evidence="2" id="KW-0732">Signal</keyword>